<dbReference type="CDD" id="cd00009">
    <property type="entry name" value="AAA"/>
    <property type="match status" value="1"/>
</dbReference>
<dbReference type="AlphaFoldDB" id="A0A7C4AQB6"/>
<evidence type="ECO:0000256" key="5">
    <source>
        <dbReference type="ARBA" id="ARBA00023159"/>
    </source>
</evidence>
<dbReference type="GO" id="GO:0016020">
    <property type="term" value="C:membrane"/>
    <property type="evidence" value="ECO:0007669"/>
    <property type="project" value="InterPro"/>
</dbReference>
<keyword evidence="5" id="KW-0010">Activator</keyword>
<dbReference type="InterPro" id="IPR027417">
    <property type="entry name" value="P-loop_NTPase"/>
</dbReference>
<dbReference type="InterPro" id="IPR009057">
    <property type="entry name" value="Homeodomain-like_sf"/>
</dbReference>
<reference evidence="10" key="1">
    <citation type="journal article" date="2020" name="mSystems">
        <title>Genome- and Community-Level Interaction Insights into Carbon Utilization and Element Cycling Functions of Hydrothermarchaeota in Hydrothermal Sediment.</title>
        <authorList>
            <person name="Zhou Z."/>
            <person name="Liu Y."/>
            <person name="Xu W."/>
            <person name="Pan J."/>
            <person name="Luo Z.H."/>
            <person name="Li M."/>
        </authorList>
    </citation>
    <scope>NUCLEOTIDE SEQUENCE [LARGE SCALE GENOMIC DNA]</scope>
    <source>
        <strain evidence="10">SpSt-769</strain>
    </source>
</reference>
<feature type="transmembrane region" description="Helical" evidence="7">
    <location>
        <begin position="28"/>
        <end position="44"/>
    </location>
</feature>
<evidence type="ECO:0000259" key="9">
    <source>
        <dbReference type="PROSITE" id="PS50885"/>
    </source>
</evidence>
<keyword evidence="7" id="KW-0812">Transmembrane</keyword>
<dbReference type="SUPFAM" id="SSF158472">
    <property type="entry name" value="HAMP domain-like"/>
    <property type="match status" value="1"/>
</dbReference>
<dbReference type="PANTHER" id="PTHR32071">
    <property type="entry name" value="TRANSCRIPTIONAL REGULATORY PROTEIN"/>
    <property type="match status" value="1"/>
</dbReference>
<dbReference type="PROSITE" id="PS00675">
    <property type="entry name" value="SIGMA54_INTERACT_1"/>
    <property type="match status" value="1"/>
</dbReference>
<evidence type="ECO:0000256" key="7">
    <source>
        <dbReference type="SAM" id="Phobius"/>
    </source>
</evidence>
<dbReference type="FunFam" id="1.10.8.60:FF:000014">
    <property type="entry name" value="DNA-binding transcriptional regulator NtrC"/>
    <property type="match status" value="1"/>
</dbReference>
<name>A0A7C4AQB6_9BACT</name>
<feature type="domain" description="HAMP" evidence="9">
    <location>
        <begin position="80"/>
        <end position="133"/>
    </location>
</feature>
<keyword evidence="6" id="KW-0804">Transcription</keyword>
<dbReference type="InterPro" id="IPR002197">
    <property type="entry name" value="HTH_Fis"/>
</dbReference>
<dbReference type="InterPro" id="IPR025943">
    <property type="entry name" value="Sigma_54_int_dom_ATP-bd_2"/>
</dbReference>
<dbReference type="Pfam" id="PF02954">
    <property type="entry name" value="HTH_8"/>
    <property type="match status" value="1"/>
</dbReference>
<feature type="domain" description="Sigma-54 factor interaction" evidence="8">
    <location>
        <begin position="320"/>
        <end position="549"/>
    </location>
</feature>
<keyword evidence="7" id="KW-0472">Membrane</keyword>
<sequence length="629" mass="69802">MGWPHASADDSAAFRDIVSQDGVQYLEVAWPIFGGHAGALHLGFSHELLDKRVRRLWLEISVLTAFVLALALAGSLYFLRRITQPLAQLADAAQKMDESITGNRGHHERGADEVATLTNAFTSMLERIKAHTVKLENQARELEKTHNQTKQFCEIVKETGSLEALADMASVLTEKLRGIIPCSDAFLCVITDSLDAAYFAGAGLLRRVADLQDVLNISGFLAALQGPSVCSKTSSISQYLPADRGGNRDHLVFPILLESHVIGGMFVACRGDCSCTADQKELVALILSQVSGVLRRALIHEESRRKSRTDEKGVACFDGIYGKDPQMKVVFRLIEDAAPTEASVLVLGESGTGKELVARSIHFRSGRSERPFVVINCAAYPDTLLESELFGHEKGAFTGALKQRIGRFEEANGGTVFLDEVGDISPQAQIKLLRVLQTQTFERLGGQKPVRVDVRVVAATNRDLEQLIKEGRFREDLYYRLNVIPILMPPLRARRNDIPLLAKHFLEVFAREQAKDLTGISHEAMRLLLEYHWPGNVRELENAIEHAVVVCKGPEIEAKDLPSTVSDPLAKSTHGKRSATIRDNEKIILEQTLMECSWNKKEAARRLGIGRTTLYAKIRRYRLEKPTIQ</sequence>
<evidence type="ECO:0000256" key="4">
    <source>
        <dbReference type="ARBA" id="ARBA00023125"/>
    </source>
</evidence>
<dbReference type="InterPro" id="IPR029016">
    <property type="entry name" value="GAF-like_dom_sf"/>
</dbReference>
<dbReference type="PANTHER" id="PTHR32071:SF122">
    <property type="entry name" value="SIGMA FACTOR"/>
    <property type="match status" value="1"/>
</dbReference>
<dbReference type="SMART" id="SM00304">
    <property type="entry name" value="HAMP"/>
    <property type="match status" value="1"/>
</dbReference>
<dbReference type="SMART" id="SM00382">
    <property type="entry name" value="AAA"/>
    <property type="match status" value="1"/>
</dbReference>
<organism evidence="10">
    <name type="scientific">Desulfomonile tiedjei</name>
    <dbReference type="NCBI Taxonomy" id="2358"/>
    <lineage>
        <taxon>Bacteria</taxon>
        <taxon>Pseudomonadati</taxon>
        <taxon>Thermodesulfobacteriota</taxon>
        <taxon>Desulfomonilia</taxon>
        <taxon>Desulfomonilales</taxon>
        <taxon>Desulfomonilaceae</taxon>
        <taxon>Desulfomonile</taxon>
    </lineage>
</organism>
<dbReference type="PROSITE" id="PS50885">
    <property type="entry name" value="HAMP"/>
    <property type="match status" value="1"/>
</dbReference>
<dbReference type="FunFam" id="3.40.50.300:FF:000006">
    <property type="entry name" value="DNA-binding transcriptional regulator NtrC"/>
    <property type="match status" value="1"/>
</dbReference>
<dbReference type="GO" id="GO:0006355">
    <property type="term" value="P:regulation of DNA-templated transcription"/>
    <property type="evidence" value="ECO:0007669"/>
    <property type="project" value="InterPro"/>
</dbReference>
<gene>
    <name evidence="10" type="ORF">ENV54_00720</name>
</gene>
<dbReference type="InterPro" id="IPR002078">
    <property type="entry name" value="Sigma_54_int"/>
</dbReference>
<accession>A0A7C4AQB6</accession>
<comment type="caution">
    <text evidence="10">The sequence shown here is derived from an EMBL/GenBank/DDBJ whole genome shotgun (WGS) entry which is preliminary data.</text>
</comment>
<keyword evidence="1" id="KW-0547">Nucleotide-binding</keyword>
<evidence type="ECO:0000313" key="10">
    <source>
        <dbReference type="EMBL" id="HGH59799.1"/>
    </source>
</evidence>
<dbReference type="PRINTS" id="PR01590">
    <property type="entry name" value="HTHFIS"/>
</dbReference>
<dbReference type="Pfam" id="PF00158">
    <property type="entry name" value="Sigma54_activat"/>
    <property type="match status" value="1"/>
</dbReference>
<dbReference type="SUPFAM" id="SSF55781">
    <property type="entry name" value="GAF domain-like"/>
    <property type="match status" value="1"/>
</dbReference>
<evidence type="ECO:0000256" key="1">
    <source>
        <dbReference type="ARBA" id="ARBA00022741"/>
    </source>
</evidence>
<protein>
    <submittedName>
        <fullName evidence="10">HAMP domain-containing protein</fullName>
    </submittedName>
</protein>
<proteinExistence type="predicted"/>
<dbReference type="PROSITE" id="PS00676">
    <property type="entry name" value="SIGMA54_INTERACT_2"/>
    <property type="match status" value="1"/>
</dbReference>
<dbReference type="Pfam" id="PF25601">
    <property type="entry name" value="AAA_lid_14"/>
    <property type="match status" value="1"/>
</dbReference>
<dbReference type="SUPFAM" id="SSF52540">
    <property type="entry name" value="P-loop containing nucleoside triphosphate hydrolases"/>
    <property type="match status" value="1"/>
</dbReference>
<dbReference type="EMBL" id="DTGT01000022">
    <property type="protein sequence ID" value="HGH59799.1"/>
    <property type="molecule type" value="Genomic_DNA"/>
</dbReference>
<dbReference type="PROSITE" id="PS50045">
    <property type="entry name" value="SIGMA54_INTERACT_4"/>
    <property type="match status" value="1"/>
</dbReference>
<evidence type="ECO:0000256" key="2">
    <source>
        <dbReference type="ARBA" id="ARBA00022840"/>
    </source>
</evidence>
<dbReference type="Gene3D" id="3.40.50.300">
    <property type="entry name" value="P-loop containing nucleotide triphosphate hydrolases"/>
    <property type="match status" value="1"/>
</dbReference>
<dbReference type="GO" id="GO:0043565">
    <property type="term" value="F:sequence-specific DNA binding"/>
    <property type="evidence" value="ECO:0007669"/>
    <property type="project" value="InterPro"/>
</dbReference>
<feature type="transmembrane region" description="Helical" evidence="7">
    <location>
        <begin position="56"/>
        <end position="79"/>
    </location>
</feature>
<dbReference type="InterPro" id="IPR058031">
    <property type="entry name" value="AAA_lid_NorR"/>
</dbReference>
<keyword evidence="2" id="KW-0067">ATP-binding</keyword>
<dbReference type="Gene3D" id="6.10.340.10">
    <property type="match status" value="1"/>
</dbReference>
<dbReference type="PROSITE" id="PS00688">
    <property type="entry name" value="SIGMA54_INTERACT_3"/>
    <property type="match status" value="1"/>
</dbReference>
<dbReference type="InterPro" id="IPR003660">
    <property type="entry name" value="HAMP_dom"/>
</dbReference>
<dbReference type="Gene3D" id="1.10.8.60">
    <property type="match status" value="1"/>
</dbReference>
<keyword evidence="3" id="KW-0805">Transcription regulation</keyword>
<evidence type="ECO:0000259" key="8">
    <source>
        <dbReference type="PROSITE" id="PS50045"/>
    </source>
</evidence>
<dbReference type="Gene3D" id="3.30.450.40">
    <property type="match status" value="1"/>
</dbReference>
<dbReference type="GO" id="GO:0005524">
    <property type="term" value="F:ATP binding"/>
    <property type="evidence" value="ECO:0007669"/>
    <property type="project" value="UniProtKB-KW"/>
</dbReference>
<evidence type="ECO:0000256" key="3">
    <source>
        <dbReference type="ARBA" id="ARBA00023015"/>
    </source>
</evidence>
<dbReference type="InterPro" id="IPR003593">
    <property type="entry name" value="AAA+_ATPase"/>
</dbReference>
<evidence type="ECO:0000256" key="6">
    <source>
        <dbReference type="ARBA" id="ARBA00023163"/>
    </source>
</evidence>
<dbReference type="Pfam" id="PF00672">
    <property type="entry name" value="HAMP"/>
    <property type="match status" value="1"/>
</dbReference>
<dbReference type="InterPro" id="IPR025944">
    <property type="entry name" value="Sigma_54_int_dom_CS"/>
</dbReference>
<dbReference type="SUPFAM" id="SSF46689">
    <property type="entry name" value="Homeodomain-like"/>
    <property type="match status" value="1"/>
</dbReference>
<keyword evidence="7" id="KW-1133">Transmembrane helix</keyword>
<dbReference type="CDD" id="cd06225">
    <property type="entry name" value="HAMP"/>
    <property type="match status" value="1"/>
</dbReference>
<dbReference type="Gene3D" id="1.10.10.60">
    <property type="entry name" value="Homeodomain-like"/>
    <property type="match status" value="1"/>
</dbReference>
<dbReference type="GO" id="GO:0007165">
    <property type="term" value="P:signal transduction"/>
    <property type="evidence" value="ECO:0007669"/>
    <property type="project" value="InterPro"/>
</dbReference>
<dbReference type="InterPro" id="IPR025662">
    <property type="entry name" value="Sigma_54_int_dom_ATP-bd_1"/>
</dbReference>
<keyword evidence="4" id="KW-0238">DNA-binding</keyword>